<dbReference type="RefSeq" id="WP_074591521.1">
    <property type="nucleotide sequence ID" value="NZ_FNEI01000024.1"/>
</dbReference>
<proteinExistence type="predicted"/>
<gene>
    <name evidence="5" type="ORF">SAMN05216555_1243</name>
</gene>
<evidence type="ECO:0000256" key="1">
    <source>
        <dbReference type="ARBA" id="ARBA00023015"/>
    </source>
</evidence>
<evidence type="ECO:0000256" key="4">
    <source>
        <dbReference type="SAM" id="MobiDB-lite"/>
    </source>
</evidence>
<dbReference type="CDD" id="cd07377">
    <property type="entry name" value="WHTH_GntR"/>
    <property type="match status" value="1"/>
</dbReference>
<feature type="region of interest" description="Disordered" evidence="4">
    <location>
        <begin position="1"/>
        <end position="20"/>
    </location>
</feature>
<keyword evidence="2 5" id="KW-0238">DNA-binding</keyword>
<evidence type="ECO:0000256" key="3">
    <source>
        <dbReference type="ARBA" id="ARBA00023163"/>
    </source>
</evidence>
<dbReference type="InterPro" id="IPR008920">
    <property type="entry name" value="TF_FadR/GntR_C"/>
</dbReference>
<dbReference type="GO" id="GO:0003677">
    <property type="term" value="F:DNA binding"/>
    <property type="evidence" value="ECO:0007669"/>
    <property type="project" value="UniProtKB-KW"/>
</dbReference>
<dbReference type="AlphaFoldDB" id="A0A1G8YC72"/>
<dbReference type="Gene3D" id="1.20.120.530">
    <property type="entry name" value="GntR ligand-binding domain-like"/>
    <property type="match status" value="1"/>
</dbReference>
<evidence type="ECO:0000256" key="2">
    <source>
        <dbReference type="ARBA" id="ARBA00023125"/>
    </source>
</evidence>
<dbReference type="GO" id="GO:0003700">
    <property type="term" value="F:DNA-binding transcription factor activity"/>
    <property type="evidence" value="ECO:0007669"/>
    <property type="project" value="InterPro"/>
</dbReference>
<reference evidence="6" key="1">
    <citation type="submission" date="2016-10" db="EMBL/GenBank/DDBJ databases">
        <authorList>
            <person name="Varghese N."/>
            <person name="Submissions S."/>
        </authorList>
    </citation>
    <scope>NUCLEOTIDE SEQUENCE [LARGE SCALE GENOMIC DNA]</scope>
    <source>
        <strain evidence="6">CGMCC 1.10783</strain>
    </source>
</reference>
<organism evidence="5 6">
    <name type="scientific">Arthrobacter cupressi</name>
    <dbReference type="NCBI Taxonomy" id="1045773"/>
    <lineage>
        <taxon>Bacteria</taxon>
        <taxon>Bacillati</taxon>
        <taxon>Actinomycetota</taxon>
        <taxon>Actinomycetes</taxon>
        <taxon>Micrococcales</taxon>
        <taxon>Micrococcaceae</taxon>
        <taxon>Arthrobacter</taxon>
    </lineage>
</organism>
<dbReference type="SMART" id="SM00895">
    <property type="entry name" value="FCD"/>
    <property type="match status" value="1"/>
</dbReference>
<dbReference type="PROSITE" id="PS50949">
    <property type="entry name" value="HTH_GNTR"/>
    <property type="match status" value="1"/>
</dbReference>
<keyword evidence="1" id="KW-0805">Transcription regulation</keyword>
<evidence type="ECO:0000313" key="5">
    <source>
        <dbReference type="EMBL" id="SDK00452.1"/>
    </source>
</evidence>
<dbReference type="InterPro" id="IPR036388">
    <property type="entry name" value="WH-like_DNA-bd_sf"/>
</dbReference>
<dbReference type="InterPro" id="IPR011711">
    <property type="entry name" value="GntR_C"/>
</dbReference>
<dbReference type="Gene3D" id="1.10.10.10">
    <property type="entry name" value="Winged helix-like DNA-binding domain superfamily/Winged helix DNA-binding domain"/>
    <property type="match status" value="1"/>
</dbReference>
<keyword evidence="3" id="KW-0804">Transcription</keyword>
<dbReference type="PANTHER" id="PTHR43537">
    <property type="entry name" value="TRANSCRIPTIONAL REGULATOR, GNTR FAMILY"/>
    <property type="match status" value="1"/>
</dbReference>
<keyword evidence="6" id="KW-1185">Reference proteome</keyword>
<evidence type="ECO:0000313" key="6">
    <source>
        <dbReference type="Proteomes" id="UP000182130"/>
    </source>
</evidence>
<sequence>MTEELPAGTGSRTAQKKPTRVDMVATALRNEILLGTRYPRERLGELDLAEQHKVSRGTIREALQRLAAMGFVLGEPHRGYSVREFSHEDVVGLGEVFAMIELQAVRSIQFPVSPETVQTMRDAAEQMSELDLVRDFDRFWELDRTFHGSLIAECKHPWLIDTWRRQQPFLNVITVPTILRPGVKYPGEVATERHLKLLDAVVGGDPEILQRAIEDHYHQHDTAEVSPGALL</sequence>
<dbReference type="PANTHER" id="PTHR43537:SF45">
    <property type="entry name" value="GNTR FAMILY REGULATORY PROTEIN"/>
    <property type="match status" value="1"/>
</dbReference>
<dbReference type="Pfam" id="PF00392">
    <property type="entry name" value="GntR"/>
    <property type="match status" value="1"/>
</dbReference>
<dbReference type="Proteomes" id="UP000182130">
    <property type="component" value="Unassembled WGS sequence"/>
</dbReference>
<dbReference type="InterPro" id="IPR000524">
    <property type="entry name" value="Tscrpt_reg_HTH_GntR"/>
</dbReference>
<dbReference type="EMBL" id="FNEI01000024">
    <property type="protein sequence ID" value="SDK00452.1"/>
    <property type="molecule type" value="Genomic_DNA"/>
</dbReference>
<dbReference type="PRINTS" id="PR00035">
    <property type="entry name" value="HTHGNTR"/>
</dbReference>
<protein>
    <submittedName>
        <fullName evidence="5">DNA-binding transcriptional regulator, GntR family</fullName>
    </submittedName>
</protein>
<dbReference type="SUPFAM" id="SSF46785">
    <property type="entry name" value="Winged helix' DNA-binding domain"/>
    <property type="match status" value="1"/>
</dbReference>
<name>A0A1G8YC72_9MICC</name>
<dbReference type="SUPFAM" id="SSF48008">
    <property type="entry name" value="GntR ligand-binding domain-like"/>
    <property type="match status" value="1"/>
</dbReference>
<dbReference type="SMART" id="SM00345">
    <property type="entry name" value="HTH_GNTR"/>
    <property type="match status" value="1"/>
</dbReference>
<dbReference type="InterPro" id="IPR036390">
    <property type="entry name" value="WH_DNA-bd_sf"/>
</dbReference>
<dbReference type="STRING" id="1045773.SAMN05216555_1243"/>
<dbReference type="Pfam" id="PF07729">
    <property type="entry name" value="FCD"/>
    <property type="match status" value="1"/>
</dbReference>
<accession>A0A1G8YC72</accession>